<evidence type="ECO:0000313" key="4">
    <source>
        <dbReference type="Proteomes" id="UP001166093"/>
    </source>
</evidence>
<name>A0ABS2YQ55_POLSP</name>
<proteinExistence type="inferred from homology"/>
<gene>
    <name evidence="3" type="primary">Lamtor3</name>
    <name evidence="3" type="ORF">GTO93_0009237</name>
</gene>
<reference evidence="3" key="1">
    <citation type="journal article" date="2021" name="Cell">
        <title>Tracing the genetic footprints of vertebrate landing in non-teleost ray-finned fishes.</title>
        <authorList>
            <person name="Bi X."/>
            <person name="Wang K."/>
            <person name="Yang L."/>
            <person name="Pan H."/>
            <person name="Jiang H."/>
            <person name="Wei Q."/>
            <person name="Fang M."/>
            <person name="Yu H."/>
            <person name="Zhu C."/>
            <person name="Cai Y."/>
            <person name="He Y."/>
            <person name="Gan X."/>
            <person name="Zeng H."/>
            <person name="Yu D."/>
            <person name="Zhu Y."/>
            <person name="Jiang H."/>
            <person name="Qiu Q."/>
            <person name="Yang H."/>
            <person name="Zhang Y.E."/>
            <person name="Wang W."/>
            <person name="Zhu M."/>
            <person name="He S."/>
            <person name="Zhang G."/>
        </authorList>
    </citation>
    <scope>NUCLEOTIDE SEQUENCE</scope>
    <source>
        <strain evidence="3">Pddl_001</strain>
    </source>
</reference>
<comment type="caution">
    <text evidence="3">The sequence shown here is derived from an EMBL/GenBank/DDBJ whole genome shotgun (WGS) entry which is preliminary data.</text>
</comment>
<keyword evidence="4" id="KW-1185">Reference proteome</keyword>
<sequence length="157" mass="17748">LLATCLTNIKHWMSQNFLLNSDKTEVMVVGSQKQLQRNVGLHEHDPCSLSSNPELSFETHIREVTKLSFYHLRNIAKLGPIISVSDSKTLMHKALNGLAPSYLQELFTPYFPNIVQFNRLPLVISFIASSSANTGLIINLEKDLVLLFEELRQVVEV</sequence>
<dbReference type="PANTHER" id="PTHR13378">
    <property type="entry name" value="REGULATOR COMPLEX PROTEIN LAMTOR3"/>
    <property type="match status" value="1"/>
</dbReference>
<comment type="subcellular location">
    <subcellularLocation>
        <location evidence="1">Late endosome membrane</location>
        <topology evidence="1">Peripheral membrane protein</topology>
        <orientation evidence="1">Cytoplasmic side</orientation>
    </subcellularLocation>
</comment>
<feature type="non-terminal residue" evidence="3">
    <location>
        <position position="157"/>
    </location>
</feature>
<evidence type="ECO:0000256" key="1">
    <source>
        <dbReference type="ARBA" id="ARBA00004492"/>
    </source>
</evidence>
<evidence type="ECO:0000256" key="2">
    <source>
        <dbReference type="ARBA" id="ARBA00005356"/>
    </source>
</evidence>
<dbReference type="EMBL" id="JAAWVQ010171497">
    <property type="protein sequence ID" value="MBN3288043.1"/>
    <property type="molecule type" value="Genomic_DNA"/>
</dbReference>
<dbReference type="PANTHER" id="PTHR13378:SF1">
    <property type="entry name" value="RAGULATOR COMPLEX PROTEIN LAMTOR3"/>
    <property type="match status" value="1"/>
</dbReference>
<comment type="similarity">
    <text evidence="2">Belongs to the LAMTOR3 family.</text>
</comment>
<dbReference type="Gene3D" id="3.30.450.30">
    <property type="entry name" value="Dynein light chain 2a, cytoplasmic"/>
    <property type="match status" value="1"/>
</dbReference>
<feature type="non-terminal residue" evidence="3">
    <location>
        <position position="1"/>
    </location>
</feature>
<dbReference type="SUPFAM" id="SSF103196">
    <property type="entry name" value="Roadblock/LC7 domain"/>
    <property type="match status" value="1"/>
</dbReference>
<accession>A0ABS2YQ55</accession>
<protein>
    <submittedName>
        <fullName evidence="3">LTOR3 protein</fullName>
    </submittedName>
</protein>
<organism evidence="3 4">
    <name type="scientific">Polyodon spathula</name>
    <name type="common">North American paddlefish</name>
    <name type="synonym">Squalus spathula</name>
    <dbReference type="NCBI Taxonomy" id="7913"/>
    <lineage>
        <taxon>Eukaryota</taxon>
        <taxon>Metazoa</taxon>
        <taxon>Chordata</taxon>
        <taxon>Craniata</taxon>
        <taxon>Vertebrata</taxon>
        <taxon>Euteleostomi</taxon>
        <taxon>Actinopterygii</taxon>
        <taxon>Chondrostei</taxon>
        <taxon>Acipenseriformes</taxon>
        <taxon>Polyodontidae</taxon>
        <taxon>Polyodon</taxon>
    </lineage>
</organism>
<dbReference type="Proteomes" id="UP001166093">
    <property type="component" value="Unassembled WGS sequence"/>
</dbReference>
<dbReference type="Pfam" id="PF08923">
    <property type="entry name" value="MAPKK1_Int"/>
    <property type="match status" value="1"/>
</dbReference>
<dbReference type="SMART" id="SM01278">
    <property type="entry name" value="MAPKK1_Int"/>
    <property type="match status" value="1"/>
</dbReference>
<dbReference type="InterPro" id="IPR015019">
    <property type="entry name" value="LAMTOR3"/>
</dbReference>
<evidence type="ECO:0000313" key="3">
    <source>
        <dbReference type="EMBL" id="MBN3288043.1"/>
    </source>
</evidence>